<organism evidence="1 2">
    <name type="scientific">Panagrolaimus sp. JU765</name>
    <dbReference type="NCBI Taxonomy" id="591449"/>
    <lineage>
        <taxon>Eukaryota</taxon>
        <taxon>Metazoa</taxon>
        <taxon>Ecdysozoa</taxon>
        <taxon>Nematoda</taxon>
        <taxon>Chromadorea</taxon>
        <taxon>Rhabditida</taxon>
        <taxon>Tylenchina</taxon>
        <taxon>Panagrolaimomorpha</taxon>
        <taxon>Panagrolaimoidea</taxon>
        <taxon>Panagrolaimidae</taxon>
        <taxon>Panagrolaimus</taxon>
    </lineage>
</organism>
<evidence type="ECO:0000313" key="2">
    <source>
        <dbReference type="WBParaSite" id="JU765_v2.g5443.t1"/>
    </source>
</evidence>
<accession>A0AC34RBF8</accession>
<sequence length="111" mass="12732">TVQSRTTCTTECQTTCHCESAETTTTKDRQLTTGETLQTETTIDYPKFLPVEKKDDDDDGTNCWKLFLSCQLKSKRPETFCTLMYATLLYAVFIALYVCAILLLVNKVYRY</sequence>
<dbReference type="Proteomes" id="UP000887576">
    <property type="component" value="Unplaced"/>
</dbReference>
<dbReference type="WBParaSite" id="JU765_v2.g5443.t1">
    <property type="protein sequence ID" value="JU765_v2.g5443.t1"/>
    <property type="gene ID" value="JU765_v2.g5443"/>
</dbReference>
<reference evidence="2" key="1">
    <citation type="submission" date="2022-11" db="UniProtKB">
        <authorList>
            <consortium name="WormBaseParasite"/>
        </authorList>
    </citation>
    <scope>IDENTIFICATION</scope>
</reference>
<protein>
    <submittedName>
        <fullName evidence="2">Uncharacterized protein</fullName>
    </submittedName>
</protein>
<evidence type="ECO:0000313" key="1">
    <source>
        <dbReference type="Proteomes" id="UP000887576"/>
    </source>
</evidence>
<name>A0AC34RBF8_9BILA</name>
<proteinExistence type="predicted"/>